<dbReference type="EMBL" id="UGKT01000001">
    <property type="protein sequence ID" value="STT00092.1"/>
    <property type="molecule type" value="Genomic_DNA"/>
</dbReference>
<feature type="region of interest" description="Disordered" evidence="1">
    <location>
        <begin position="1"/>
        <end position="32"/>
    </location>
</feature>
<accession>A0A377UVG0</accession>
<gene>
    <name evidence="2" type="ORF">NCTC13443_00339</name>
</gene>
<evidence type="ECO:0000256" key="1">
    <source>
        <dbReference type="SAM" id="MobiDB-lite"/>
    </source>
</evidence>
<reference evidence="2 3" key="1">
    <citation type="submission" date="2018-06" db="EMBL/GenBank/DDBJ databases">
        <authorList>
            <consortium name="Pathogen Informatics"/>
            <person name="Doyle S."/>
        </authorList>
    </citation>
    <scope>NUCLEOTIDE SEQUENCE [LARGE SCALE GENOMIC DNA]</scope>
    <source>
        <strain evidence="2 3">NCTC13443</strain>
    </source>
</reference>
<dbReference type="Proteomes" id="UP000255518">
    <property type="component" value="Unassembled WGS sequence"/>
</dbReference>
<organism evidence="2 3">
    <name type="scientific">Klebsiella pneumoniae</name>
    <dbReference type="NCBI Taxonomy" id="573"/>
    <lineage>
        <taxon>Bacteria</taxon>
        <taxon>Pseudomonadati</taxon>
        <taxon>Pseudomonadota</taxon>
        <taxon>Gammaproteobacteria</taxon>
        <taxon>Enterobacterales</taxon>
        <taxon>Enterobacteriaceae</taxon>
        <taxon>Klebsiella/Raoultella group</taxon>
        <taxon>Klebsiella</taxon>
        <taxon>Klebsiella pneumoniae complex</taxon>
    </lineage>
</organism>
<proteinExistence type="predicted"/>
<evidence type="ECO:0000313" key="3">
    <source>
        <dbReference type="Proteomes" id="UP000255518"/>
    </source>
</evidence>
<name>A0A377UVG0_KLEPN</name>
<sequence length="53" mass="5577">MAGAQRMHYQGMKAVDPQRMSRNAGDTGQGPALSQFLASVSRVTAQTNTAGPQ</sequence>
<evidence type="ECO:0000313" key="2">
    <source>
        <dbReference type="EMBL" id="STT00092.1"/>
    </source>
</evidence>
<protein>
    <submittedName>
        <fullName evidence="2">Uncharacterized protein</fullName>
    </submittedName>
</protein>
<dbReference type="AlphaFoldDB" id="A0A377UVG0"/>